<feature type="domain" description="Nudix hydrolase" evidence="11">
    <location>
        <begin position="200"/>
        <end position="331"/>
    </location>
</feature>
<dbReference type="Gene3D" id="3.90.79.10">
    <property type="entry name" value="Nucleoside Triphosphate Pyrophosphohydrolase"/>
    <property type="match status" value="1"/>
</dbReference>
<dbReference type="InterPro" id="IPR023772">
    <property type="entry name" value="DNA-bd_HTH_TetR-type_CS"/>
</dbReference>
<evidence type="ECO:0000313" key="13">
    <source>
        <dbReference type="Proteomes" id="UP000494111"/>
    </source>
</evidence>
<dbReference type="Proteomes" id="UP000494111">
    <property type="component" value="Unassembled WGS sequence"/>
</dbReference>
<dbReference type="PROSITE" id="PS00893">
    <property type="entry name" value="NUDIX_BOX"/>
    <property type="match status" value="1"/>
</dbReference>
<comment type="cofactor">
    <cofactor evidence="1">
        <name>Mg(2+)</name>
        <dbReference type="ChEBI" id="CHEBI:18420"/>
    </cofactor>
</comment>
<evidence type="ECO:0000256" key="1">
    <source>
        <dbReference type="ARBA" id="ARBA00001946"/>
    </source>
</evidence>
<dbReference type="InterPro" id="IPR004111">
    <property type="entry name" value="Repressor_TetR_C"/>
</dbReference>
<evidence type="ECO:0000256" key="3">
    <source>
        <dbReference type="ARBA" id="ARBA00022491"/>
    </source>
</evidence>
<dbReference type="GO" id="GO:0016787">
    <property type="term" value="F:hydrolase activity"/>
    <property type="evidence" value="ECO:0007669"/>
    <property type="project" value="UniProtKB-KW"/>
</dbReference>
<dbReference type="Pfam" id="PF00293">
    <property type="entry name" value="NUDIX"/>
    <property type="match status" value="1"/>
</dbReference>
<dbReference type="PRINTS" id="PR00502">
    <property type="entry name" value="NUDIXFAMILY"/>
</dbReference>
<dbReference type="PROSITE" id="PS51462">
    <property type="entry name" value="NUDIX"/>
    <property type="match status" value="1"/>
</dbReference>
<dbReference type="InterPro" id="IPR001647">
    <property type="entry name" value="HTH_TetR"/>
</dbReference>
<gene>
    <name evidence="12" type="primary">rppH_2</name>
    <name evidence="12" type="ORF">LMG3458_04386</name>
</gene>
<organism evidence="12 13">
    <name type="scientific">Achromobacter deleyi</name>
    <dbReference type="NCBI Taxonomy" id="1353891"/>
    <lineage>
        <taxon>Bacteria</taxon>
        <taxon>Pseudomonadati</taxon>
        <taxon>Pseudomonadota</taxon>
        <taxon>Betaproteobacteria</taxon>
        <taxon>Burkholderiales</taxon>
        <taxon>Alcaligenaceae</taxon>
        <taxon>Achromobacter</taxon>
    </lineage>
</organism>
<evidence type="ECO:0000259" key="10">
    <source>
        <dbReference type="PROSITE" id="PS50977"/>
    </source>
</evidence>
<feature type="domain" description="HTH tetR-type" evidence="10">
    <location>
        <begin position="3"/>
        <end position="63"/>
    </location>
</feature>
<keyword evidence="3" id="KW-0678">Repressor</keyword>
<dbReference type="PRINTS" id="PR00400">
    <property type="entry name" value="TETREPRESSOR"/>
</dbReference>
<comment type="similarity">
    <text evidence="9">Belongs to the Nudix hydrolase family.</text>
</comment>
<dbReference type="InterPro" id="IPR000086">
    <property type="entry name" value="NUDIX_hydrolase_dom"/>
</dbReference>
<dbReference type="InterPro" id="IPR003012">
    <property type="entry name" value="Tet_transcr_reg_TetR"/>
</dbReference>
<reference evidence="12 13" key="1">
    <citation type="submission" date="2020-04" db="EMBL/GenBank/DDBJ databases">
        <authorList>
            <person name="De Canck E."/>
        </authorList>
    </citation>
    <scope>NUCLEOTIDE SEQUENCE [LARGE SCALE GENOMIC DNA]</scope>
    <source>
        <strain evidence="12 13">LMG 3458</strain>
    </source>
</reference>
<dbReference type="SUPFAM" id="SSF46689">
    <property type="entry name" value="Homeodomain-like"/>
    <property type="match status" value="1"/>
</dbReference>
<accession>A0A6S7BC65</accession>
<dbReference type="InterPro" id="IPR036271">
    <property type="entry name" value="Tet_transcr_reg_TetR-rel_C_sf"/>
</dbReference>
<dbReference type="GO" id="GO:0046677">
    <property type="term" value="P:response to antibiotic"/>
    <property type="evidence" value="ECO:0007669"/>
    <property type="project" value="InterPro"/>
</dbReference>
<dbReference type="PROSITE" id="PS01081">
    <property type="entry name" value="HTH_TETR_1"/>
    <property type="match status" value="1"/>
</dbReference>
<dbReference type="SUPFAM" id="SSF55811">
    <property type="entry name" value="Nudix"/>
    <property type="match status" value="1"/>
</dbReference>
<dbReference type="Pfam" id="PF00440">
    <property type="entry name" value="TetR_N"/>
    <property type="match status" value="1"/>
</dbReference>
<dbReference type="InterPro" id="IPR015797">
    <property type="entry name" value="NUDIX_hydrolase-like_dom_sf"/>
</dbReference>
<keyword evidence="4 9" id="KW-0378">Hydrolase</keyword>
<dbReference type="SUPFAM" id="SSF48498">
    <property type="entry name" value="Tetracyclin repressor-like, C-terminal domain"/>
    <property type="match status" value="1"/>
</dbReference>
<dbReference type="InterPro" id="IPR020084">
    <property type="entry name" value="NUDIX_hydrolase_CS"/>
</dbReference>
<keyword evidence="7" id="KW-0804">Transcription</keyword>
<dbReference type="Pfam" id="PF02909">
    <property type="entry name" value="TetR_C_1"/>
    <property type="match status" value="1"/>
</dbReference>
<dbReference type="GO" id="GO:0045892">
    <property type="term" value="P:negative regulation of DNA-templated transcription"/>
    <property type="evidence" value="ECO:0007669"/>
    <property type="project" value="InterPro"/>
</dbReference>
<evidence type="ECO:0000259" key="11">
    <source>
        <dbReference type="PROSITE" id="PS51462"/>
    </source>
</evidence>
<dbReference type="Gene3D" id="1.10.357.10">
    <property type="entry name" value="Tetracycline Repressor, domain 2"/>
    <property type="match status" value="1"/>
</dbReference>
<dbReference type="PRINTS" id="PR00455">
    <property type="entry name" value="HTHTETR"/>
</dbReference>
<evidence type="ECO:0000256" key="2">
    <source>
        <dbReference type="ARBA" id="ARBA00002856"/>
    </source>
</evidence>
<dbReference type="EMBL" id="CADIJO010000017">
    <property type="protein sequence ID" value="CAB3725806.1"/>
    <property type="molecule type" value="Genomic_DNA"/>
</dbReference>
<dbReference type="PANTHER" id="PTHR43736">
    <property type="entry name" value="ADP-RIBOSE PYROPHOSPHATASE"/>
    <property type="match status" value="1"/>
</dbReference>
<evidence type="ECO:0000256" key="9">
    <source>
        <dbReference type="RuleBase" id="RU003476"/>
    </source>
</evidence>
<evidence type="ECO:0000256" key="8">
    <source>
        <dbReference type="PROSITE-ProRule" id="PRU00335"/>
    </source>
</evidence>
<feature type="DNA-binding region" description="H-T-H motif" evidence="8">
    <location>
        <begin position="26"/>
        <end position="45"/>
    </location>
</feature>
<evidence type="ECO:0000313" key="12">
    <source>
        <dbReference type="EMBL" id="CAB3725806.1"/>
    </source>
</evidence>
<dbReference type="EC" id="3.6.1.-" evidence="12"/>
<proteinExistence type="inferred from homology"/>
<dbReference type="Gene3D" id="1.10.10.60">
    <property type="entry name" value="Homeodomain-like"/>
    <property type="match status" value="1"/>
</dbReference>
<dbReference type="InterPro" id="IPR020476">
    <property type="entry name" value="Nudix_hydrolase"/>
</dbReference>
<keyword evidence="5" id="KW-0805">Transcription regulation</keyword>
<dbReference type="InterPro" id="IPR009057">
    <property type="entry name" value="Homeodomain-like_sf"/>
</dbReference>
<dbReference type="CDD" id="cd04673">
    <property type="entry name" value="NUDIX_ADPRase"/>
    <property type="match status" value="1"/>
</dbReference>
<dbReference type="AlphaFoldDB" id="A0A6S7BC65"/>
<dbReference type="PANTHER" id="PTHR43736:SF1">
    <property type="entry name" value="DIHYDRONEOPTERIN TRIPHOSPHATE DIPHOSPHATASE"/>
    <property type="match status" value="1"/>
</dbReference>
<evidence type="ECO:0000256" key="5">
    <source>
        <dbReference type="ARBA" id="ARBA00023015"/>
    </source>
</evidence>
<name>A0A6S7BC65_9BURK</name>
<keyword evidence="6 8" id="KW-0238">DNA-binding</keyword>
<dbReference type="GO" id="GO:0003677">
    <property type="term" value="F:DNA binding"/>
    <property type="evidence" value="ECO:0007669"/>
    <property type="project" value="UniProtKB-UniRule"/>
</dbReference>
<dbReference type="NCBIfam" id="NF010319">
    <property type="entry name" value="PRK13756.1"/>
    <property type="match status" value="1"/>
</dbReference>
<protein>
    <submittedName>
        <fullName evidence="12">RNA pyrophosphohydrolase</fullName>
        <ecNumber evidence="12">3.6.1.-</ecNumber>
    </submittedName>
</protein>
<comment type="function">
    <text evidence="2">TetR is the repressor of the tetracycline resistance element; its N-terminal region forms a helix-turn-helix structure and binds DNA. Binding of tetracycline to TetR reduces the repressor affinity for the tetracycline resistance gene (tetA) promoter operator sites.</text>
</comment>
<evidence type="ECO:0000256" key="7">
    <source>
        <dbReference type="ARBA" id="ARBA00023163"/>
    </source>
</evidence>
<dbReference type="PROSITE" id="PS50977">
    <property type="entry name" value="HTH_TETR_2"/>
    <property type="match status" value="1"/>
</dbReference>
<sequence length="342" mass="36981">MAKLQRDAVIASALELLDEVGVDGLTTRKLAERLGVQQPALYWHFKSKQALLDALAETMLRDHMQAMPTPGGHWKEFLLANARSFRRALLAHRDGARIHAGTRPAEPQYDRVQAQLKLLCDAGFTPLRAANALLVIGHYVVGSVMEQQAFDAAAPDRIAPPSPPPALARAMKALDKQGPDATFEFGLAMMLDGLAPDPVPRPIAATIAAVIRDGHVLLVQRANPPDQHRWAFPGGKIDAGERLEDAAARELFEECGVRAEPLRVFDAVDVFDRDDSGALRRHYILTAVLCQWQSGEPVAGDDALDARWVPLADLDGQALATSFGVADIAHKAAALMADAGKL</sequence>
<evidence type="ECO:0000256" key="4">
    <source>
        <dbReference type="ARBA" id="ARBA00022801"/>
    </source>
</evidence>
<evidence type="ECO:0000256" key="6">
    <source>
        <dbReference type="ARBA" id="ARBA00023125"/>
    </source>
</evidence>